<feature type="domain" description="HTH myb-type" evidence="3">
    <location>
        <begin position="109"/>
        <end position="159"/>
    </location>
</feature>
<name>A0A5N6T5N8_ASPPS</name>
<feature type="region of interest" description="Disordered" evidence="1">
    <location>
        <begin position="160"/>
        <end position="245"/>
    </location>
</feature>
<feature type="compositionally biased region" description="Low complexity" evidence="1">
    <location>
        <begin position="324"/>
        <end position="338"/>
    </location>
</feature>
<dbReference type="PANTHER" id="PTHR45614:SF265">
    <property type="entry name" value="MYB-LIKE DOMAIN-CONTAINING PROTEIN-RELATED"/>
    <property type="match status" value="1"/>
</dbReference>
<sequence>MPMRWNREEDEILRACVDEYTELGRSTDWNRVAAKLPFRTNKDCRKRWLNHVCGSLKKGPWGADEDMALREAVGRHGRKWTLVSRDVGSRSADQCAKRWQHNLDPRLDHQQWTPKEDELLIESVDRYGREWRKIQEKHYSTRSANDLKNRFSILSKRITSRASSRSGLGHHCSSSPVVVSDPSQEGTSPDTNPGTPFCLDPNLLPEEGWEGVYNPEDPQADVRESMRPTTNMQQQREQQMRPQKQAVALPPLNHDDQSMAIDDVEQSPAPSAFSWNIGTTSSTTTGSDPFTHGDFLSSMLSNGLAAMSSDPYHHIQTDAGDRNGLGSSSSHVGGPVPGSDTIDLVPDGMKNDQLLSLLTHRASRLRNCNPGGSICIQASGCDREVLNYVLDVLLPIRHLVKMEINM</sequence>
<dbReference type="Pfam" id="PF00249">
    <property type="entry name" value="Myb_DNA-binding"/>
    <property type="match status" value="1"/>
</dbReference>
<organism evidence="4 5">
    <name type="scientific">Aspergillus pseudotamarii</name>
    <dbReference type="NCBI Taxonomy" id="132259"/>
    <lineage>
        <taxon>Eukaryota</taxon>
        <taxon>Fungi</taxon>
        <taxon>Dikarya</taxon>
        <taxon>Ascomycota</taxon>
        <taxon>Pezizomycotina</taxon>
        <taxon>Eurotiomycetes</taxon>
        <taxon>Eurotiomycetidae</taxon>
        <taxon>Eurotiales</taxon>
        <taxon>Aspergillaceae</taxon>
        <taxon>Aspergillus</taxon>
        <taxon>Aspergillus subgen. Circumdati</taxon>
    </lineage>
</organism>
<feature type="compositionally biased region" description="Low complexity" evidence="1">
    <location>
        <begin position="173"/>
        <end position="183"/>
    </location>
</feature>
<dbReference type="SMART" id="SM00717">
    <property type="entry name" value="SANT"/>
    <property type="match status" value="3"/>
</dbReference>
<accession>A0A5N6T5N8</accession>
<dbReference type="InterPro" id="IPR001005">
    <property type="entry name" value="SANT/Myb"/>
</dbReference>
<dbReference type="InterPro" id="IPR050560">
    <property type="entry name" value="MYB_TF"/>
</dbReference>
<dbReference type="GeneID" id="43643083"/>
<proteinExistence type="predicted"/>
<dbReference type="CDD" id="cd11660">
    <property type="entry name" value="SANT_TRF"/>
    <property type="match status" value="1"/>
</dbReference>
<evidence type="ECO:0000259" key="2">
    <source>
        <dbReference type="PROSITE" id="PS50090"/>
    </source>
</evidence>
<dbReference type="InterPro" id="IPR009057">
    <property type="entry name" value="Homeodomain-like_sf"/>
</dbReference>
<dbReference type="Proteomes" id="UP000325672">
    <property type="component" value="Unassembled WGS sequence"/>
</dbReference>
<evidence type="ECO:0000259" key="3">
    <source>
        <dbReference type="PROSITE" id="PS51294"/>
    </source>
</evidence>
<dbReference type="Gene3D" id="1.10.10.60">
    <property type="entry name" value="Homeodomain-like"/>
    <property type="match status" value="3"/>
</dbReference>
<dbReference type="OrthoDB" id="2143914at2759"/>
<feature type="compositionally biased region" description="Low complexity" evidence="1">
    <location>
        <begin position="232"/>
        <end position="245"/>
    </location>
</feature>
<dbReference type="GO" id="GO:0045944">
    <property type="term" value="P:positive regulation of transcription by RNA polymerase II"/>
    <property type="evidence" value="ECO:0007669"/>
    <property type="project" value="TreeGrafter"/>
</dbReference>
<protein>
    <recommendedName>
        <fullName evidence="6">Homeodomain-like protein</fullName>
    </recommendedName>
</protein>
<dbReference type="PANTHER" id="PTHR45614">
    <property type="entry name" value="MYB PROTEIN-RELATED"/>
    <property type="match status" value="1"/>
</dbReference>
<reference evidence="4 5" key="1">
    <citation type="submission" date="2019-04" db="EMBL/GenBank/DDBJ databases">
        <title>Friends and foes A comparative genomics study of 23 Aspergillus species from section Flavi.</title>
        <authorList>
            <consortium name="DOE Joint Genome Institute"/>
            <person name="Kjaerbolling I."/>
            <person name="Vesth T."/>
            <person name="Frisvad J.C."/>
            <person name="Nybo J.L."/>
            <person name="Theobald S."/>
            <person name="Kildgaard S."/>
            <person name="Isbrandt T."/>
            <person name="Kuo A."/>
            <person name="Sato A."/>
            <person name="Lyhne E.K."/>
            <person name="Kogle M.E."/>
            <person name="Wiebenga A."/>
            <person name="Kun R.S."/>
            <person name="Lubbers R.J."/>
            <person name="Makela M.R."/>
            <person name="Barry K."/>
            <person name="Chovatia M."/>
            <person name="Clum A."/>
            <person name="Daum C."/>
            <person name="Haridas S."/>
            <person name="He G."/>
            <person name="LaButti K."/>
            <person name="Lipzen A."/>
            <person name="Mondo S."/>
            <person name="Riley R."/>
            <person name="Salamov A."/>
            <person name="Simmons B.A."/>
            <person name="Magnuson J.K."/>
            <person name="Henrissat B."/>
            <person name="Mortensen U.H."/>
            <person name="Larsen T.O."/>
            <person name="Devries R.P."/>
            <person name="Grigoriev I.V."/>
            <person name="Machida M."/>
            <person name="Baker S.E."/>
            <person name="Andersen M.R."/>
        </authorList>
    </citation>
    <scope>NUCLEOTIDE SEQUENCE [LARGE SCALE GENOMIC DNA]</scope>
    <source>
        <strain evidence="4 5">CBS 117625</strain>
    </source>
</reference>
<dbReference type="PROSITE" id="PS50090">
    <property type="entry name" value="MYB_LIKE"/>
    <property type="match status" value="3"/>
</dbReference>
<dbReference type="SUPFAM" id="SSF46689">
    <property type="entry name" value="Homeodomain-like"/>
    <property type="match status" value="2"/>
</dbReference>
<dbReference type="GO" id="GO:0000981">
    <property type="term" value="F:DNA-binding transcription factor activity, RNA polymerase II-specific"/>
    <property type="evidence" value="ECO:0007669"/>
    <property type="project" value="TreeGrafter"/>
</dbReference>
<keyword evidence="5" id="KW-1185">Reference proteome</keyword>
<dbReference type="AlphaFoldDB" id="A0A5N6T5N8"/>
<dbReference type="EMBL" id="ML743557">
    <property type="protein sequence ID" value="KAE8141615.1"/>
    <property type="molecule type" value="Genomic_DNA"/>
</dbReference>
<dbReference type="PROSITE" id="PS51294">
    <property type="entry name" value="HTH_MYB"/>
    <property type="match status" value="3"/>
</dbReference>
<dbReference type="RefSeq" id="XP_031917678.1">
    <property type="nucleotide sequence ID" value="XM_032058873.1"/>
</dbReference>
<evidence type="ECO:0008006" key="6">
    <source>
        <dbReference type="Google" id="ProtNLM"/>
    </source>
</evidence>
<dbReference type="GO" id="GO:0005634">
    <property type="term" value="C:nucleus"/>
    <property type="evidence" value="ECO:0007669"/>
    <property type="project" value="TreeGrafter"/>
</dbReference>
<feature type="domain" description="HTH myb-type" evidence="3">
    <location>
        <begin position="55"/>
        <end position="107"/>
    </location>
</feature>
<feature type="domain" description="Myb-like" evidence="2">
    <location>
        <begin position="53"/>
        <end position="103"/>
    </location>
</feature>
<dbReference type="CDD" id="cd00167">
    <property type="entry name" value="SANT"/>
    <property type="match status" value="2"/>
</dbReference>
<feature type="region of interest" description="Disordered" evidence="1">
    <location>
        <begin position="312"/>
        <end position="338"/>
    </location>
</feature>
<feature type="domain" description="Myb-like" evidence="2">
    <location>
        <begin position="1"/>
        <end position="52"/>
    </location>
</feature>
<gene>
    <name evidence="4" type="ORF">BDV38DRAFT_278969</name>
</gene>
<dbReference type="Pfam" id="PF13921">
    <property type="entry name" value="Myb_DNA-bind_6"/>
    <property type="match status" value="1"/>
</dbReference>
<feature type="domain" description="HTH myb-type" evidence="3">
    <location>
        <begin position="1"/>
        <end position="52"/>
    </location>
</feature>
<feature type="compositionally biased region" description="Basic and acidic residues" evidence="1">
    <location>
        <begin position="312"/>
        <end position="321"/>
    </location>
</feature>
<evidence type="ECO:0000256" key="1">
    <source>
        <dbReference type="SAM" id="MobiDB-lite"/>
    </source>
</evidence>
<evidence type="ECO:0000313" key="4">
    <source>
        <dbReference type="EMBL" id="KAE8141615.1"/>
    </source>
</evidence>
<evidence type="ECO:0000313" key="5">
    <source>
        <dbReference type="Proteomes" id="UP000325672"/>
    </source>
</evidence>
<dbReference type="GO" id="GO:0000978">
    <property type="term" value="F:RNA polymerase II cis-regulatory region sequence-specific DNA binding"/>
    <property type="evidence" value="ECO:0007669"/>
    <property type="project" value="TreeGrafter"/>
</dbReference>
<dbReference type="InterPro" id="IPR017930">
    <property type="entry name" value="Myb_dom"/>
</dbReference>
<feature type="domain" description="Myb-like" evidence="2">
    <location>
        <begin position="104"/>
        <end position="155"/>
    </location>
</feature>
<feature type="compositionally biased region" description="Polar residues" evidence="1">
    <location>
        <begin position="184"/>
        <end position="194"/>
    </location>
</feature>
<dbReference type="GO" id="GO:0000278">
    <property type="term" value="P:mitotic cell cycle"/>
    <property type="evidence" value="ECO:0007669"/>
    <property type="project" value="TreeGrafter"/>
</dbReference>